<protein>
    <submittedName>
        <fullName evidence="4">Nitroreductase</fullName>
    </submittedName>
</protein>
<evidence type="ECO:0000256" key="1">
    <source>
        <dbReference type="ARBA" id="ARBA00007118"/>
    </source>
</evidence>
<dbReference type="Pfam" id="PF00881">
    <property type="entry name" value="Nitroreductase"/>
    <property type="match status" value="1"/>
</dbReference>
<feature type="domain" description="Nitroreductase" evidence="3">
    <location>
        <begin position="17"/>
        <end position="160"/>
    </location>
</feature>
<dbReference type="AlphaFoldDB" id="A0A1H6SVT1"/>
<dbReference type="PANTHER" id="PTHR43673">
    <property type="entry name" value="NAD(P)H NITROREDUCTASE YDGI-RELATED"/>
    <property type="match status" value="1"/>
</dbReference>
<dbReference type="CDD" id="cd02138">
    <property type="entry name" value="TdsD-like"/>
    <property type="match status" value="1"/>
</dbReference>
<dbReference type="EMBL" id="FNXY01000003">
    <property type="protein sequence ID" value="SEI70976.1"/>
    <property type="molecule type" value="Genomic_DNA"/>
</dbReference>
<proteinExistence type="inferred from homology"/>
<accession>A0A1H6SVT1</accession>
<dbReference type="InterPro" id="IPR000415">
    <property type="entry name" value="Nitroreductase-like"/>
</dbReference>
<dbReference type="SUPFAM" id="SSF55469">
    <property type="entry name" value="FMN-dependent nitroreductase-like"/>
    <property type="match status" value="1"/>
</dbReference>
<reference evidence="4 5" key="1">
    <citation type="submission" date="2016-10" db="EMBL/GenBank/DDBJ databases">
        <authorList>
            <person name="de Groot N.N."/>
        </authorList>
    </citation>
    <scope>NUCLEOTIDE SEQUENCE [LARGE SCALE GENOMIC DNA]</scope>
    <source>
        <strain evidence="4 5">DSM 19938</strain>
    </source>
</reference>
<dbReference type="Proteomes" id="UP000199532">
    <property type="component" value="Unassembled WGS sequence"/>
</dbReference>
<keyword evidence="5" id="KW-1185">Reference proteome</keyword>
<organism evidence="4 5">
    <name type="scientific">Dyadobacter koreensis</name>
    <dbReference type="NCBI Taxonomy" id="408657"/>
    <lineage>
        <taxon>Bacteria</taxon>
        <taxon>Pseudomonadati</taxon>
        <taxon>Bacteroidota</taxon>
        <taxon>Cytophagia</taxon>
        <taxon>Cytophagales</taxon>
        <taxon>Spirosomataceae</taxon>
        <taxon>Dyadobacter</taxon>
    </lineage>
</organism>
<dbReference type="RefSeq" id="WP_090334848.1">
    <property type="nucleotide sequence ID" value="NZ_FNXY01000003.1"/>
</dbReference>
<evidence type="ECO:0000259" key="3">
    <source>
        <dbReference type="Pfam" id="PF00881"/>
    </source>
</evidence>
<dbReference type="InterPro" id="IPR029479">
    <property type="entry name" value="Nitroreductase"/>
</dbReference>
<keyword evidence="2" id="KW-0560">Oxidoreductase</keyword>
<evidence type="ECO:0000256" key="2">
    <source>
        <dbReference type="ARBA" id="ARBA00023002"/>
    </source>
</evidence>
<name>A0A1H6SVT1_9BACT</name>
<dbReference type="Gene3D" id="3.40.109.10">
    <property type="entry name" value="NADH Oxidase"/>
    <property type="match status" value="1"/>
</dbReference>
<dbReference type="GO" id="GO:0016491">
    <property type="term" value="F:oxidoreductase activity"/>
    <property type="evidence" value="ECO:0007669"/>
    <property type="project" value="UniProtKB-KW"/>
</dbReference>
<comment type="similarity">
    <text evidence="1">Belongs to the nitroreductase family.</text>
</comment>
<evidence type="ECO:0000313" key="5">
    <source>
        <dbReference type="Proteomes" id="UP000199532"/>
    </source>
</evidence>
<evidence type="ECO:0000313" key="4">
    <source>
        <dbReference type="EMBL" id="SEI70976.1"/>
    </source>
</evidence>
<dbReference type="PANTHER" id="PTHR43673:SF10">
    <property type="entry name" value="NADH DEHYDROGENASE_NAD(P)H NITROREDUCTASE XCC3605-RELATED"/>
    <property type="match status" value="1"/>
</dbReference>
<dbReference type="OrthoDB" id="9809288at2"/>
<gene>
    <name evidence="4" type="ORF">SAMN04487995_1816</name>
</gene>
<dbReference type="STRING" id="408657.SAMN04487995_1816"/>
<sequence length="192" mass="21470">MDHIKIANTKHDVLDLIKNRWSPRSFSDKVISENDLNTILEAAAWAASANNEQPWQYYYASKSSDGFARIADSLFGGNKPWAQNADVLIVAVARKTYEANQTENPTALHDLGMANANLLLQASELNIYGHMMGGFDKAKISETLELSETQAAVAVIALGYRDEAEKLEEPFKTRELTPRVRKPLNEFVFPQN</sequence>